<evidence type="ECO:0000256" key="2">
    <source>
        <dbReference type="SAM" id="MobiDB-lite"/>
    </source>
</evidence>
<evidence type="ECO:0000256" key="1">
    <source>
        <dbReference type="ARBA" id="ARBA00022729"/>
    </source>
</evidence>
<dbReference type="InterPro" id="IPR011055">
    <property type="entry name" value="Dup_hybrid_motif"/>
</dbReference>
<proteinExistence type="predicted"/>
<feature type="region of interest" description="Disordered" evidence="2">
    <location>
        <begin position="652"/>
        <end position="688"/>
    </location>
</feature>
<dbReference type="InterPro" id="IPR016047">
    <property type="entry name" value="M23ase_b-sheet_dom"/>
</dbReference>
<dbReference type="RefSeq" id="WP_188765053.1">
    <property type="nucleotide sequence ID" value="NZ_BMKK01000002.1"/>
</dbReference>
<keyword evidence="5" id="KW-1185">Reference proteome</keyword>
<comment type="caution">
    <text evidence="4">The sequence shown here is derived from an EMBL/GenBank/DDBJ whole genome shotgun (WGS) entry which is preliminary data.</text>
</comment>
<feature type="domain" description="M23ase beta-sheet core" evidence="3">
    <location>
        <begin position="66"/>
        <end position="134"/>
    </location>
</feature>
<reference evidence="4" key="1">
    <citation type="journal article" date="2014" name="Int. J. Syst. Evol. Microbiol.">
        <title>Complete genome sequence of Corynebacterium casei LMG S-19264T (=DSM 44701T), isolated from a smear-ripened cheese.</title>
        <authorList>
            <consortium name="US DOE Joint Genome Institute (JGI-PGF)"/>
            <person name="Walter F."/>
            <person name="Albersmeier A."/>
            <person name="Kalinowski J."/>
            <person name="Ruckert C."/>
        </authorList>
    </citation>
    <scope>NUCLEOTIDE SEQUENCE</scope>
    <source>
        <strain evidence="4">CGMCC 1.15958</strain>
    </source>
</reference>
<evidence type="ECO:0000313" key="5">
    <source>
        <dbReference type="Proteomes" id="UP000609064"/>
    </source>
</evidence>
<dbReference type="EMBL" id="BMKK01000002">
    <property type="protein sequence ID" value="GGD48818.1"/>
    <property type="molecule type" value="Genomic_DNA"/>
</dbReference>
<organism evidence="4 5">
    <name type="scientific">Emticicia aquatilis</name>
    <dbReference type="NCBI Taxonomy" id="1537369"/>
    <lineage>
        <taxon>Bacteria</taxon>
        <taxon>Pseudomonadati</taxon>
        <taxon>Bacteroidota</taxon>
        <taxon>Cytophagia</taxon>
        <taxon>Cytophagales</taxon>
        <taxon>Leadbetterellaceae</taxon>
        <taxon>Emticicia</taxon>
    </lineage>
</organism>
<dbReference type="SUPFAM" id="SSF51261">
    <property type="entry name" value="Duplicated hybrid motif"/>
    <property type="match status" value="1"/>
</dbReference>
<accession>A0A916YKM9</accession>
<dbReference type="CDD" id="cd12797">
    <property type="entry name" value="M23_peptidase"/>
    <property type="match status" value="1"/>
</dbReference>
<dbReference type="PANTHER" id="PTHR21666">
    <property type="entry name" value="PEPTIDASE-RELATED"/>
    <property type="match status" value="1"/>
</dbReference>
<sequence length="688" mass="77321">MILTRILSTLLLITYLVSDTSSNRAYGQRRKTQNQDYPKGYFMFPIQPGQQASLSGGFGDLRTNHFHAGVDIRTGGVEGYQVYAAADGYVSKIRVMRGGYGNVIYITHPNGYTTVYGHLKNFNDRIEQYVRQKEYNQQVWDIELSPSPNDLPVRKGEIVAIGGNTGASGGPHLHFEIRDEAENAINPLKFDFWEIQDSQAPVVERVILKTLNAYSRVNGEFGRVSIAPSRTADGNYTIPNVVKAHGVIGLELNTYDRSQTSPFRLGITDLEVKVDGKTTYKLGLEKMPFDISKDINVHIDYDIAETNGVRIQKCYVSDGNRLSIYETDENKGKIIIRDNQLHQVSIEVKDTYGNTSMMTFSIQGDQPNESFTDELAEESNFSGNISTSITENTLAIRAKNAKTSSAILQYKGIPTAVPLAYRRGAESVYLHDLNKGIADFVQVDNSSERLSIKQEILPKKGQFYAEPNLEIDFADALYDTLYLKTAVTGNRLSINSEKIPLKDFMTVTWQPFGSVISPKTGVYYVNDGRKYLGGTWLGSKIQFKTKELGDFQVITDNEAPAIRPVRIDSTELRFSISDNLSGIKTFNCYVDGQWVLMDYEYKSNRIWSIKLNDSETFSGDLKLEVTDNVGNLAVYEVNIDEYIATQRAVKKVTKKSSSKKKFKSKKNVSKSRKSSSKNSSKKSKRKRR</sequence>
<dbReference type="InterPro" id="IPR050570">
    <property type="entry name" value="Cell_wall_metabolism_enzyme"/>
</dbReference>
<evidence type="ECO:0000259" key="3">
    <source>
        <dbReference type="Pfam" id="PF01551"/>
    </source>
</evidence>
<evidence type="ECO:0000313" key="4">
    <source>
        <dbReference type="EMBL" id="GGD48818.1"/>
    </source>
</evidence>
<keyword evidence="1" id="KW-0732">Signal</keyword>
<reference evidence="4" key="2">
    <citation type="submission" date="2020-09" db="EMBL/GenBank/DDBJ databases">
        <authorList>
            <person name="Sun Q."/>
            <person name="Zhou Y."/>
        </authorList>
    </citation>
    <scope>NUCLEOTIDE SEQUENCE</scope>
    <source>
        <strain evidence="4">CGMCC 1.15958</strain>
    </source>
</reference>
<dbReference type="GO" id="GO:0004222">
    <property type="term" value="F:metalloendopeptidase activity"/>
    <property type="evidence" value="ECO:0007669"/>
    <property type="project" value="TreeGrafter"/>
</dbReference>
<protein>
    <recommendedName>
        <fullName evidence="3">M23ase beta-sheet core domain-containing protein</fullName>
    </recommendedName>
</protein>
<dbReference type="AlphaFoldDB" id="A0A916YKM9"/>
<dbReference type="Pfam" id="PF01551">
    <property type="entry name" value="Peptidase_M23"/>
    <property type="match status" value="1"/>
</dbReference>
<dbReference type="PANTHER" id="PTHR21666:SF289">
    <property type="entry name" value="L-ALA--D-GLU ENDOPEPTIDASE"/>
    <property type="match status" value="1"/>
</dbReference>
<name>A0A916YKM9_9BACT</name>
<dbReference type="Gene3D" id="2.70.70.10">
    <property type="entry name" value="Glucose Permease (Domain IIA)"/>
    <property type="match status" value="1"/>
</dbReference>
<dbReference type="Proteomes" id="UP000609064">
    <property type="component" value="Unassembled WGS sequence"/>
</dbReference>
<gene>
    <name evidence="4" type="ORF">GCM10011514_11190</name>
</gene>